<dbReference type="RefSeq" id="WP_251611209.1">
    <property type="nucleotide sequence ID" value="NZ_JAMQJY010000004.1"/>
</dbReference>
<keyword evidence="1" id="KW-0812">Transmembrane</keyword>
<comment type="caution">
    <text evidence="2">The sequence shown here is derived from an EMBL/GenBank/DDBJ whole genome shotgun (WGS) entry which is preliminary data.</text>
</comment>
<protein>
    <submittedName>
        <fullName evidence="2">Spore germination protein</fullName>
    </submittedName>
</protein>
<keyword evidence="1" id="KW-1133">Transmembrane helix</keyword>
<sequence length="74" mass="8625">MTQVKDISLPQFFWFFVQAQVGAGLFTLPYVVFQEANTDGWISVLLAWTIFTVHDYRSLVYIRKLPASYILYIS</sequence>
<evidence type="ECO:0000313" key="2">
    <source>
        <dbReference type="EMBL" id="MCM2677421.1"/>
    </source>
</evidence>
<proteinExistence type="predicted"/>
<dbReference type="Proteomes" id="UP001203665">
    <property type="component" value="Unassembled WGS sequence"/>
</dbReference>
<evidence type="ECO:0000256" key="1">
    <source>
        <dbReference type="SAM" id="Phobius"/>
    </source>
</evidence>
<feature type="transmembrane region" description="Helical" evidence="1">
    <location>
        <begin position="12"/>
        <end position="32"/>
    </location>
</feature>
<dbReference type="InterPro" id="IPR004761">
    <property type="entry name" value="Spore_GerAB"/>
</dbReference>
<dbReference type="Pfam" id="PF03845">
    <property type="entry name" value="Spore_permease"/>
    <property type="match status" value="1"/>
</dbReference>
<accession>A0ABT0XNG4</accession>
<name>A0ABT0XNG4_9BACI</name>
<reference evidence="2" key="1">
    <citation type="submission" date="2022-06" db="EMBL/GenBank/DDBJ databases">
        <title>Alkalicoccobacillus porphyridii sp. nov., isolated from a marine red alga, Porphyridium purpureum and reclassification of Shouchella plakortidis and Shouchella gibsonii as Alkalicoccobacillus plakortidis comb. nov. and Alkalicoccobacillus gibsonii comb. nov.</title>
        <authorList>
            <person name="Kim K.H."/>
            <person name="Lee J.K."/>
            <person name="Han D.M."/>
            <person name="Baek J.H."/>
            <person name="Jeon C.O."/>
        </authorList>
    </citation>
    <scope>NUCLEOTIDE SEQUENCE</scope>
    <source>
        <strain evidence="2">DSM 19153</strain>
    </source>
</reference>
<organism evidence="2 3">
    <name type="scientific">Alkalicoccobacillus plakortidis</name>
    <dbReference type="NCBI Taxonomy" id="444060"/>
    <lineage>
        <taxon>Bacteria</taxon>
        <taxon>Bacillati</taxon>
        <taxon>Bacillota</taxon>
        <taxon>Bacilli</taxon>
        <taxon>Bacillales</taxon>
        <taxon>Bacillaceae</taxon>
        <taxon>Alkalicoccobacillus</taxon>
    </lineage>
</organism>
<evidence type="ECO:0000313" key="3">
    <source>
        <dbReference type="Proteomes" id="UP001203665"/>
    </source>
</evidence>
<keyword evidence="3" id="KW-1185">Reference proteome</keyword>
<keyword evidence="1" id="KW-0472">Membrane</keyword>
<dbReference type="EMBL" id="JAMQJY010000004">
    <property type="protein sequence ID" value="MCM2677421.1"/>
    <property type="molecule type" value="Genomic_DNA"/>
</dbReference>
<gene>
    <name evidence="2" type="ORF">NDM98_19570</name>
</gene>